<gene>
    <name evidence="2" type="ORF">FSB76_19085</name>
</gene>
<dbReference type="InterPro" id="IPR001173">
    <property type="entry name" value="Glyco_trans_2-like"/>
</dbReference>
<dbReference type="OrthoDB" id="9788101at2"/>
<dbReference type="SUPFAM" id="SSF53448">
    <property type="entry name" value="Nucleotide-diphospho-sugar transferases"/>
    <property type="match status" value="1"/>
</dbReference>
<dbReference type="PANTHER" id="PTHR22916:SF3">
    <property type="entry name" value="UDP-GLCNAC:BETAGAL BETA-1,3-N-ACETYLGLUCOSAMINYLTRANSFERASE-LIKE PROTEIN 1"/>
    <property type="match status" value="1"/>
</dbReference>
<keyword evidence="3" id="KW-1185">Reference proteome</keyword>
<evidence type="ECO:0000313" key="3">
    <source>
        <dbReference type="Proteomes" id="UP000321362"/>
    </source>
</evidence>
<organism evidence="2 3">
    <name type="scientific">Mucilaginibacter ginsenosidivorax</name>
    <dbReference type="NCBI Taxonomy" id="862126"/>
    <lineage>
        <taxon>Bacteria</taxon>
        <taxon>Pseudomonadati</taxon>
        <taxon>Bacteroidota</taxon>
        <taxon>Sphingobacteriia</taxon>
        <taxon>Sphingobacteriales</taxon>
        <taxon>Sphingobacteriaceae</taxon>
        <taxon>Mucilaginibacter</taxon>
    </lineage>
</organism>
<dbReference type="PANTHER" id="PTHR22916">
    <property type="entry name" value="GLYCOSYLTRANSFERASE"/>
    <property type="match status" value="1"/>
</dbReference>
<evidence type="ECO:0000313" key="2">
    <source>
        <dbReference type="EMBL" id="QEC77939.1"/>
    </source>
</evidence>
<dbReference type="RefSeq" id="WP_147056095.1">
    <property type="nucleotide sequence ID" value="NZ_CP042437.1"/>
</dbReference>
<dbReference type="InterPro" id="IPR029044">
    <property type="entry name" value="Nucleotide-diphossugar_trans"/>
</dbReference>
<protein>
    <submittedName>
        <fullName evidence="2">Glycosyltransferase</fullName>
    </submittedName>
</protein>
<dbReference type="Gene3D" id="3.90.550.10">
    <property type="entry name" value="Spore Coat Polysaccharide Biosynthesis Protein SpsA, Chain A"/>
    <property type="match status" value="1"/>
</dbReference>
<sequence length="252" mass="28693">MKISVITVVYNAQDTIARCIESVISQKYPDIEYIVIDGGSTDNTLQIINRHRSSINIFVSEPDKGIYDAMNKGIKLATGQIIGTLNADDRLADADVLSAISQVFKESSTEIVYGNLTYVHPDGKIKRNWNSKQCGANSFNWGFMPPHPTFYCQRELFEKFGFYSLEYGSAADYELMVRFMHQHKTESFFLNKVMVIMQDGGVSNRSLKNRFKAWGFDLKAMKNNSILIPVVALVLKPLRKIYQFFNLKLNLC</sequence>
<accession>A0A5B8W334</accession>
<dbReference type="AlphaFoldDB" id="A0A5B8W334"/>
<reference evidence="2 3" key="1">
    <citation type="journal article" date="2013" name="J. Microbiol.">
        <title>Mucilaginibacter ginsenosidivorax sp. nov., with ginsenoside converting activity isolated from sediment.</title>
        <authorList>
            <person name="Kim J.K."/>
            <person name="Choi T.E."/>
            <person name="Liu Q.M."/>
            <person name="Park H.Y."/>
            <person name="Yi T.H."/>
            <person name="Yoon M.H."/>
            <person name="Kim S.C."/>
            <person name="Im W.T."/>
        </authorList>
    </citation>
    <scope>NUCLEOTIDE SEQUENCE [LARGE SCALE GENOMIC DNA]</scope>
    <source>
        <strain evidence="2 3">KHI28</strain>
    </source>
</reference>
<proteinExistence type="predicted"/>
<dbReference type="GO" id="GO:0016758">
    <property type="term" value="F:hexosyltransferase activity"/>
    <property type="evidence" value="ECO:0007669"/>
    <property type="project" value="UniProtKB-ARBA"/>
</dbReference>
<keyword evidence="2" id="KW-0808">Transferase</keyword>
<dbReference type="EMBL" id="CP042437">
    <property type="protein sequence ID" value="QEC77939.1"/>
    <property type="molecule type" value="Genomic_DNA"/>
</dbReference>
<dbReference type="Proteomes" id="UP000321362">
    <property type="component" value="Chromosome"/>
</dbReference>
<feature type="domain" description="Glycosyltransferase 2-like" evidence="1">
    <location>
        <begin position="4"/>
        <end position="161"/>
    </location>
</feature>
<evidence type="ECO:0000259" key="1">
    <source>
        <dbReference type="Pfam" id="PF00535"/>
    </source>
</evidence>
<dbReference type="KEGG" id="mgk:FSB76_19085"/>
<dbReference type="Pfam" id="PF00535">
    <property type="entry name" value="Glycos_transf_2"/>
    <property type="match status" value="1"/>
</dbReference>
<name>A0A5B8W334_9SPHI</name>
<dbReference type="CDD" id="cd06433">
    <property type="entry name" value="GT_2_WfgS_like"/>
    <property type="match status" value="1"/>
</dbReference>